<dbReference type="AlphaFoldDB" id="A0A099GIL6"/>
<reference evidence="11 12" key="1">
    <citation type="submission" date="2014-09" db="EMBL/GenBank/DDBJ databases">
        <authorList>
            <person name="McGinnis J.M."/>
            <person name="Wolfgang W.J."/>
        </authorList>
    </citation>
    <scope>NUCLEOTIDE SEQUENCE [LARGE SCALE GENOMIC DNA]</scope>
    <source>
        <strain evidence="11 12">5503</strain>
    </source>
</reference>
<sequence>MKTLETAIARASIWLGALVLMAMMLQVVVDVMARSLFGTAFPATPDIVAKYYMVAVSLMPLAMTELSRRHIEATIFTQKLRGGTRQAVVLLGFVVSAVVFAILTWGSTAEAIKQTARGAYVEAGTMRVPTWPSYWILPVAFGLMLLVLMLRIVEVVTGRFDDHEADPLEEVQSHVMEAK</sequence>
<proteinExistence type="inferred from homology"/>
<dbReference type="Pfam" id="PF04290">
    <property type="entry name" value="DctQ"/>
    <property type="match status" value="1"/>
</dbReference>
<feature type="transmembrane region" description="Helical" evidence="9">
    <location>
        <begin position="7"/>
        <end position="29"/>
    </location>
</feature>
<comment type="similarity">
    <text evidence="8 9">Belongs to the TRAP transporter small permease family.</text>
</comment>
<evidence type="ECO:0000256" key="3">
    <source>
        <dbReference type="ARBA" id="ARBA00022475"/>
    </source>
</evidence>
<keyword evidence="4 9" id="KW-0997">Cell inner membrane</keyword>
<organism evidence="11 12">
    <name type="scientific">Paracoccus sanguinis</name>
    <dbReference type="NCBI Taxonomy" id="1545044"/>
    <lineage>
        <taxon>Bacteria</taxon>
        <taxon>Pseudomonadati</taxon>
        <taxon>Pseudomonadota</taxon>
        <taxon>Alphaproteobacteria</taxon>
        <taxon>Rhodobacterales</taxon>
        <taxon>Paracoccaceae</taxon>
        <taxon>Paracoccus</taxon>
    </lineage>
</organism>
<evidence type="ECO:0000256" key="4">
    <source>
        <dbReference type="ARBA" id="ARBA00022519"/>
    </source>
</evidence>
<keyword evidence="3" id="KW-1003">Cell membrane</keyword>
<evidence type="ECO:0000259" key="10">
    <source>
        <dbReference type="Pfam" id="PF04290"/>
    </source>
</evidence>
<dbReference type="EMBL" id="JRKQ01000055">
    <property type="protein sequence ID" value="KGJ21978.1"/>
    <property type="molecule type" value="Genomic_DNA"/>
</dbReference>
<keyword evidence="6 9" id="KW-1133">Transmembrane helix</keyword>
<accession>A0A099GIL6</accession>
<protein>
    <recommendedName>
        <fullName evidence="9">TRAP transporter small permease protein</fullName>
    </recommendedName>
</protein>
<dbReference type="Proteomes" id="UP000029858">
    <property type="component" value="Unassembled WGS sequence"/>
</dbReference>
<keyword evidence="2 9" id="KW-0813">Transport</keyword>
<evidence type="ECO:0000256" key="5">
    <source>
        <dbReference type="ARBA" id="ARBA00022692"/>
    </source>
</evidence>
<keyword evidence="7 9" id="KW-0472">Membrane</keyword>
<evidence type="ECO:0000256" key="6">
    <source>
        <dbReference type="ARBA" id="ARBA00022989"/>
    </source>
</evidence>
<dbReference type="PANTHER" id="PTHR35011:SF10">
    <property type="entry name" value="TRAP TRANSPORTER SMALL PERMEASE PROTEIN"/>
    <property type="match status" value="1"/>
</dbReference>
<dbReference type="GO" id="GO:0022857">
    <property type="term" value="F:transmembrane transporter activity"/>
    <property type="evidence" value="ECO:0007669"/>
    <property type="project" value="UniProtKB-UniRule"/>
</dbReference>
<evidence type="ECO:0000256" key="7">
    <source>
        <dbReference type="ARBA" id="ARBA00023136"/>
    </source>
</evidence>
<feature type="transmembrane region" description="Helical" evidence="9">
    <location>
        <begin position="49"/>
        <end position="66"/>
    </location>
</feature>
<dbReference type="RefSeq" id="WP_036710144.1">
    <property type="nucleotide sequence ID" value="NZ_JRKQ01000055.1"/>
</dbReference>
<evidence type="ECO:0000256" key="8">
    <source>
        <dbReference type="ARBA" id="ARBA00038436"/>
    </source>
</evidence>
<dbReference type="GO" id="GO:0005886">
    <property type="term" value="C:plasma membrane"/>
    <property type="evidence" value="ECO:0007669"/>
    <property type="project" value="UniProtKB-SubCell"/>
</dbReference>
<dbReference type="InterPro" id="IPR007387">
    <property type="entry name" value="TRAP_DctQ"/>
</dbReference>
<comment type="subcellular location">
    <subcellularLocation>
        <location evidence="1 9">Cell inner membrane</location>
        <topology evidence="1 9">Multi-pass membrane protein</topology>
    </subcellularLocation>
</comment>
<dbReference type="InterPro" id="IPR055348">
    <property type="entry name" value="DctQ"/>
</dbReference>
<evidence type="ECO:0000313" key="11">
    <source>
        <dbReference type="EMBL" id="KGJ21978.1"/>
    </source>
</evidence>
<evidence type="ECO:0000256" key="2">
    <source>
        <dbReference type="ARBA" id="ARBA00022448"/>
    </source>
</evidence>
<dbReference type="GO" id="GO:0015740">
    <property type="term" value="P:C4-dicarboxylate transport"/>
    <property type="evidence" value="ECO:0007669"/>
    <property type="project" value="TreeGrafter"/>
</dbReference>
<feature type="transmembrane region" description="Helical" evidence="9">
    <location>
        <begin position="134"/>
        <end position="153"/>
    </location>
</feature>
<comment type="subunit">
    <text evidence="9">The complex comprises the extracytoplasmic solute receptor protein and the two transmembrane proteins.</text>
</comment>
<feature type="transmembrane region" description="Helical" evidence="9">
    <location>
        <begin position="87"/>
        <end position="106"/>
    </location>
</feature>
<evidence type="ECO:0000256" key="9">
    <source>
        <dbReference type="RuleBase" id="RU369079"/>
    </source>
</evidence>
<feature type="domain" description="Tripartite ATP-independent periplasmic transporters DctQ component" evidence="10">
    <location>
        <begin position="23"/>
        <end position="157"/>
    </location>
</feature>
<comment type="caution">
    <text evidence="11">The sequence shown here is derived from an EMBL/GenBank/DDBJ whole genome shotgun (WGS) entry which is preliminary data.</text>
</comment>
<gene>
    <name evidence="11" type="ORF">IX56_10880</name>
</gene>
<keyword evidence="5 9" id="KW-0812">Transmembrane</keyword>
<evidence type="ECO:0000313" key="12">
    <source>
        <dbReference type="Proteomes" id="UP000029858"/>
    </source>
</evidence>
<comment type="function">
    <text evidence="9">Part of the tripartite ATP-independent periplasmic (TRAP) transport system.</text>
</comment>
<name>A0A099GIL6_9RHOB</name>
<dbReference type="PANTHER" id="PTHR35011">
    <property type="entry name" value="2,3-DIKETO-L-GULONATE TRAP TRANSPORTER SMALL PERMEASE PROTEIN YIAM"/>
    <property type="match status" value="1"/>
</dbReference>
<evidence type="ECO:0000256" key="1">
    <source>
        <dbReference type="ARBA" id="ARBA00004429"/>
    </source>
</evidence>
<reference evidence="11 12" key="2">
    <citation type="submission" date="2014-10" db="EMBL/GenBank/DDBJ databases">
        <title>Paracoccus sanguinis sp. nov., isolated from clinical specimens of New York State patients.</title>
        <authorList>
            <person name="Mingle L.A."/>
            <person name="Cole J.A."/>
            <person name="Lapierre P."/>
            <person name="Musser K.A."/>
        </authorList>
    </citation>
    <scope>NUCLEOTIDE SEQUENCE [LARGE SCALE GENOMIC DNA]</scope>
    <source>
        <strain evidence="11 12">5503</strain>
    </source>
</reference>